<evidence type="ECO:0000313" key="5">
    <source>
        <dbReference type="Proteomes" id="UP000318405"/>
    </source>
</evidence>
<dbReference type="Pfam" id="PF00378">
    <property type="entry name" value="ECH_1"/>
    <property type="match status" value="1"/>
</dbReference>
<dbReference type="Gene3D" id="3.90.226.10">
    <property type="entry name" value="2-enoyl-CoA Hydratase, Chain A, domain 1"/>
    <property type="match status" value="1"/>
</dbReference>
<dbReference type="InterPro" id="IPR029045">
    <property type="entry name" value="ClpP/crotonase-like_dom_sf"/>
</dbReference>
<keyword evidence="5" id="KW-1185">Reference proteome</keyword>
<evidence type="ECO:0000256" key="3">
    <source>
        <dbReference type="ARBA" id="ARBA00023235"/>
    </source>
</evidence>
<proteinExistence type="predicted"/>
<dbReference type="PANTHER" id="PTHR43684:SF1">
    <property type="entry name" value="ENOYL-COA DELTA ISOMERASE 2"/>
    <property type="match status" value="1"/>
</dbReference>
<keyword evidence="2" id="KW-0576">Peroxisome</keyword>
<keyword evidence="3" id="KW-0413">Isomerase</keyword>
<evidence type="ECO:0000256" key="2">
    <source>
        <dbReference type="ARBA" id="ARBA00023140"/>
    </source>
</evidence>
<dbReference type="EMBL" id="VLTJ01000013">
    <property type="protein sequence ID" value="TSH96802.1"/>
    <property type="molecule type" value="Genomic_DNA"/>
</dbReference>
<dbReference type="InterPro" id="IPR001753">
    <property type="entry name" value="Enoyl-CoA_hydra/iso"/>
</dbReference>
<dbReference type="OrthoDB" id="9797151at2"/>
<protein>
    <submittedName>
        <fullName evidence="4">Enoyl-CoA hydratase</fullName>
    </submittedName>
</protein>
<name>A0A556AV33_9BURK</name>
<sequence length="251" mass="27488">MTQPSGILMIDATFNDGILEICINRPESKNALNRAMYDRLTELFDEYGDNDSCVAIILYGAGGVFTAGADLKDFQQKREPGDSPAVRFLRSLSRAKPPVIAAVEGFAIGIGTTLLQHCDFVYATASTRCRLPFAALGLCPEGGSSLLLEQIVGRRKARDWLMTCRFFDGQEAHDAGYITELTDSGKTLEKARETAQALAKIPQNSLRATKEMLSGWHQPDLQKAFDNEVLMFAKCLATNATQDSIKQTGKV</sequence>
<dbReference type="PANTHER" id="PTHR43684">
    <property type="match status" value="1"/>
</dbReference>
<dbReference type="GO" id="GO:0004165">
    <property type="term" value="F:delta(3)-delta(2)-enoyl-CoA isomerase activity"/>
    <property type="evidence" value="ECO:0007669"/>
    <property type="project" value="UniProtKB-ARBA"/>
</dbReference>
<dbReference type="CDD" id="cd06558">
    <property type="entry name" value="crotonase-like"/>
    <property type="match status" value="1"/>
</dbReference>
<dbReference type="InterPro" id="IPR051053">
    <property type="entry name" value="ECH/Chromodomain_protein"/>
</dbReference>
<dbReference type="SUPFAM" id="SSF52096">
    <property type="entry name" value="ClpP/crotonase"/>
    <property type="match status" value="1"/>
</dbReference>
<gene>
    <name evidence="4" type="ORF">FOZ76_08210</name>
</gene>
<comment type="subcellular location">
    <subcellularLocation>
        <location evidence="1">Peroxisome</location>
    </subcellularLocation>
</comment>
<dbReference type="AlphaFoldDB" id="A0A556AV33"/>
<dbReference type="Proteomes" id="UP000318405">
    <property type="component" value="Unassembled WGS sequence"/>
</dbReference>
<evidence type="ECO:0000313" key="4">
    <source>
        <dbReference type="EMBL" id="TSH96802.1"/>
    </source>
</evidence>
<reference evidence="4 5" key="1">
    <citation type="submission" date="2019-07" db="EMBL/GenBank/DDBJ databases">
        <title>Qingshengfaniella alkalisoli gen. nov., sp. nov., isolated from saline soil.</title>
        <authorList>
            <person name="Xu L."/>
            <person name="Huang X.-X."/>
            <person name="Sun J.-Q."/>
        </authorList>
    </citation>
    <scope>NUCLEOTIDE SEQUENCE [LARGE SCALE GENOMIC DNA]</scope>
    <source>
        <strain evidence="4 5">DSM 27279</strain>
    </source>
</reference>
<evidence type="ECO:0000256" key="1">
    <source>
        <dbReference type="ARBA" id="ARBA00004275"/>
    </source>
</evidence>
<organism evidence="4 5">
    <name type="scientific">Verticiella sediminum</name>
    <dbReference type="NCBI Taxonomy" id="1247510"/>
    <lineage>
        <taxon>Bacteria</taxon>
        <taxon>Pseudomonadati</taxon>
        <taxon>Pseudomonadota</taxon>
        <taxon>Betaproteobacteria</taxon>
        <taxon>Burkholderiales</taxon>
        <taxon>Alcaligenaceae</taxon>
        <taxon>Verticiella</taxon>
    </lineage>
</organism>
<comment type="caution">
    <text evidence="4">The sequence shown here is derived from an EMBL/GenBank/DDBJ whole genome shotgun (WGS) entry which is preliminary data.</text>
</comment>
<accession>A0A556AV33</accession>